<keyword evidence="1" id="KW-1133">Transmembrane helix</keyword>
<proteinExistence type="predicted"/>
<reference evidence="2 3" key="1">
    <citation type="journal article" date="2010" name="Stand. Genomic Sci.">
        <title>Complete genome sequence of Methanoplanus petrolearius type strain (SEBR 4847).</title>
        <authorList>
            <person name="Brambilla E."/>
            <person name="Djao O.D."/>
            <person name="Daligault H."/>
            <person name="Lapidus A."/>
            <person name="Lucas S."/>
            <person name="Hammon N."/>
            <person name="Nolan M."/>
            <person name="Tice H."/>
            <person name="Cheng J.F."/>
            <person name="Han C."/>
            <person name="Tapia R."/>
            <person name="Goodwin L."/>
            <person name="Pitluck S."/>
            <person name="Liolios K."/>
            <person name="Ivanova N."/>
            <person name="Mavromatis K."/>
            <person name="Mikhailova N."/>
            <person name="Pati A."/>
            <person name="Chen A."/>
            <person name="Palaniappan K."/>
            <person name="Land M."/>
            <person name="Hauser L."/>
            <person name="Chang Y.J."/>
            <person name="Jeffries C.D."/>
            <person name="Rohde M."/>
            <person name="Spring S."/>
            <person name="Sikorski J."/>
            <person name="Goker M."/>
            <person name="Woyke T."/>
            <person name="Bristow J."/>
            <person name="Eisen J.A."/>
            <person name="Markowitz V."/>
            <person name="Hugenholtz P."/>
            <person name="Kyrpides N.C."/>
            <person name="Klenk H.P."/>
        </authorList>
    </citation>
    <scope>NUCLEOTIDE SEQUENCE [LARGE SCALE GENOMIC DNA]</scope>
    <source>
        <strain evidence="3">DSM 11571 / OCM 486 / SEBR 4847</strain>
    </source>
</reference>
<accession>E1RE18</accession>
<evidence type="ECO:0000313" key="2">
    <source>
        <dbReference type="EMBL" id="ADN34909.1"/>
    </source>
</evidence>
<evidence type="ECO:0000313" key="3">
    <source>
        <dbReference type="Proteomes" id="UP000006565"/>
    </source>
</evidence>
<keyword evidence="3" id="KW-1185">Reference proteome</keyword>
<name>E1RE18_METP4</name>
<gene>
    <name evidence="2" type="ordered locus">Mpet_0131</name>
</gene>
<dbReference type="STRING" id="679926.Mpet_0131"/>
<evidence type="ECO:0000256" key="1">
    <source>
        <dbReference type="SAM" id="Phobius"/>
    </source>
</evidence>
<dbReference type="AlphaFoldDB" id="E1RE18"/>
<dbReference type="Proteomes" id="UP000006565">
    <property type="component" value="Chromosome"/>
</dbReference>
<keyword evidence="1" id="KW-0472">Membrane</keyword>
<dbReference type="HOGENOM" id="CLU_856890_0_0_2"/>
<feature type="transmembrane region" description="Helical" evidence="1">
    <location>
        <begin position="12"/>
        <end position="36"/>
    </location>
</feature>
<protein>
    <submittedName>
        <fullName evidence="2">Uncharacterized protein</fullName>
    </submittedName>
</protein>
<keyword evidence="1" id="KW-0812">Transmembrane</keyword>
<feature type="transmembrane region" description="Helical" evidence="1">
    <location>
        <begin position="285"/>
        <end position="307"/>
    </location>
</feature>
<organism evidence="2 3">
    <name type="scientific">Methanolacinia petrolearia (strain DSM 11571 / OCM 486 / SEBR 4847)</name>
    <name type="common">Methanoplanus petrolearius</name>
    <dbReference type="NCBI Taxonomy" id="679926"/>
    <lineage>
        <taxon>Archaea</taxon>
        <taxon>Methanobacteriati</taxon>
        <taxon>Methanobacteriota</taxon>
        <taxon>Stenosarchaea group</taxon>
        <taxon>Methanomicrobia</taxon>
        <taxon>Methanomicrobiales</taxon>
        <taxon>Methanomicrobiaceae</taxon>
        <taxon>Methanolacinia</taxon>
    </lineage>
</organism>
<dbReference type="EMBL" id="CP002117">
    <property type="protein sequence ID" value="ADN34909.1"/>
    <property type="molecule type" value="Genomic_DNA"/>
</dbReference>
<sequence precursor="true">MNGGKMKTEEKILLGAAVVLFAFLILCPLTAVFIVFTATSSDSPEEIHFSDIYGENNLQWPFWPLERNNFADLSEEQAEYVTDYMFENIRNTTGTAGRMNFGACKAFFLDCGDYVHEIVFYYENTTEYDLTPELMAENSTVLPGGGDLTAGYRMYRVYPEFPAYRNAEIPYIDFTDAWTDSSVSCIAGEIASVRTEGRFYRNYDGKVAAVIDMTDIGKKSGWVVSGKEMMESKQDSDYSGTVSFEGEYVIPSVPVMPVIYIDSHVTCGPYGEVGMFSFSNVSLPFSFGIIGLLVYLLLLILSGGYVIKYLTGNKKKEDEEEGKS</sequence>
<dbReference type="KEGG" id="mpi:Mpet_0131"/>